<dbReference type="InterPro" id="IPR006086">
    <property type="entry name" value="XPG-I_dom"/>
</dbReference>
<evidence type="ECO:0000256" key="10">
    <source>
        <dbReference type="ARBA" id="ARBA00022881"/>
    </source>
</evidence>
<evidence type="ECO:0000256" key="5">
    <source>
        <dbReference type="ARBA" id="ARBA00022723"/>
    </source>
</evidence>
<dbReference type="SMART" id="SM00279">
    <property type="entry name" value="HhH2"/>
    <property type="match status" value="1"/>
</dbReference>
<keyword evidence="7" id="KW-0378">Hydrolase</keyword>
<evidence type="ECO:0000313" key="17">
    <source>
        <dbReference type="EMBL" id="TKA27921.1"/>
    </source>
</evidence>
<proteinExistence type="inferred from homology"/>
<dbReference type="GO" id="GO:0046872">
    <property type="term" value="F:metal ion binding"/>
    <property type="evidence" value="ECO:0007669"/>
    <property type="project" value="UniProtKB-KW"/>
</dbReference>
<evidence type="ECO:0000256" key="8">
    <source>
        <dbReference type="ARBA" id="ARBA00022839"/>
    </source>
</evidence>
<evidence type="ECO:0000256" key="12">
    <source>
        <dbReference type="ARBA" id="ARBA00023204"/>
    </source>
</evidence>
<evidence type="ECO:0000256" key="11">
    <source>
        <dbReference type="ARBA" id="ARBA00023125"/>
    </source>
</evidence>
<comment type="subcellular location">
    <subcellularLocation>
        <location evidence="2">Nucleus</location>
    </subcellularLocation>
</comment>
<dbReference type="SUPFAM" id="SSF88723">
    <property type="entry name" value="PIN domain-like"/>
    <property type="match status" value="1"/>
</dbReference>
<keyword evidence="9" id="KW-0460">Magnesium</keyword>
<dbReference type="Pfam" id="PF00752">
    <property type="entry name" value="XPG_N"/>
    <property type="match status" value="1"/>
</dbReference>
<dbReference type="Gene3D" id="1.10.150.20">
    <property type="entry name" value="5' to 3' exonuclease, C-terminal subdomain"/>
    <property type="match status" value="1"/>
</dbReference>
<dbReference type="Proteomes" id="UP000308549">
    <property type="component" value="Unassembled WGS sequence"/>
</dbReference>
<feature type="compositionally biased region" description="Polar residues" evidence="14">
    <location>
        <begin position="434"/>
        <end position="444"/>
    </location>
</feature>
<dbReference type="SMART" id="SM00484">
    <property type="entry name" value="XPGI"/>
    <property type="match status" value="1"/>
</dbReference>
<feature type="region of interest" description="Disordered" evidence="14">
    <location>
        <begin position="373"/>
        <end position="447"/>
    </location>
</feature>
<comment type="similarity">
    <text evidence="3">Belongs to the XPG/RAD2 endonuclease family. EXO1 subfamily.</text>
</comment>
<comment type="caution">
    <text evidence="17">The sequence shown here is derived from an EMBL/GenBank/DDBJ whole genome shotgun (WGS) entry which is preliminary data.</text>
</comment>
<evidence type="ECO:0000256" key="13">
    <source>
        <dbReference type="ARBA" id="ARBA00023242"/>
    </source>
</evidence>
<dbReference type="InterPro" id="IPR037315">
    <property type="entry name" value="EXO1_H3TH"/>
</dbReference>
<keyword evidence="6" id="KW-0227">DNA damage</keyword>
<feature type="compositionally biased region" description="Polar residues" evidence="14">
    <location>
        <begin position="379"/>
        <end position="406"/>
    </location>
</feature>
<dbReference type="InterPro" id="IPR036279">
    <property type="entry name" value="5-3_exonuclease_C_sf"/>
</dbReference>
<name>A0A4U0TZB6_9PEZI</name>
<dbReference type="PROSITE" id="PS00841">
    <property type="entry name" value="XPG_1"/>
    <property type="match status" value="1"/>
</dbReference>
<dbReference type="EMBL" id="NAJL01000020">
    <property type="protein sequence ID" value="TKA27921.1"/>
    <property type="molecule type" value="Genomic_DNA"/>
</dbReference>
<dbReference type="InterPro" id="IPR019974">
    <property type="entry name" value="XPG_CS"/>
</dbReference>
<accession>A0A4U0TZB6</accession>
<dbReference type="GO" id="GO:0005634">
    <property type="term" value="C:nucleus"/>
    <property type="evidence" value="ECO:0007669"/>
    <property type="project" value="UniProtKB-SubCell"/>
</dbReference>
<dbReference type="InterPro" id="IPR029060">
    <property type="entry name" value="PIN-like_dom_sf"/>
</dbReference>
<dbReference type="InterPro" id="IPR006085">
    <property type="entry name" value="XPG_DNA_repair_N"/>
</dbReference>
<dbReference type="PANTHER" id="PTHR11081:SF65">
    <property type="entry name" value="DNA DAMAGE-INDUCIBLE PROTEIN DIN7-RELATED"/>
    <property type="match status" value="1"/>
</dbReference>
<comment type="cofactor">
    <cofactor evidence="1">
        <name>Mg(2+)</name>
        <dbReference type="ChEBI" id="CHEBI:18420"/>
    </cofactor>
</comment>
<keyword evidence="18" id="KW-1185">Reference proteome</keyword>
<dbReference type="FunFam" id="3.40.50.1010:FF:000002">
    <property type="entry name" value="Exonuclease 1, putative"/>
    <property type="match status" value="1"/>
</dbReference>
<evidence type="ECO:0000256" key="6">
    <source>
        <dbReference type="ARBA" id="ARBA00022763"/>
    </source>
</evidence>
<evidence type="ECO:0000259" key="15">
    <source>
        <dbReference type="SMART" id="SM00484"/>
    </source>
</evidence>
<dbReference type="InterPro" id="IPR006084">
    <property type="entry name" value="XPG/Rad2"/>
</dbReference>
<dbReference type="CDD" id="cd09857">
    <property type="entry name" value="PIN_EXO1"/>
    <property type="match status" value="1"/>
</dbReference>
<keyword evidence="12" id="KW-0234">DNA repair</keyword>
<dbReference type="InterPro" id="IPR008918">
    <property type="entry name" value="HhH2"/>
</dbReference>
<evidence type="ECO:0000259" key="16">
    <source>
        <dbReference type="SMART" id="SM00485"/>
    </source>
</evidence>
<keyword evidence="10" id="KW-0267">Excision nuclease</keyword>
<feature type="region of interest" description="Disordered" evidence="14">
    <location>
        <begin position="596"/>
        <end position="714"/>
    </location>
</feature>
<evidence type="ECO:0000256" key="7">
    <source>
        <dbReference type="ARBA" id="ARBA00022801"/>
    </source>
</evidence>
<dbReference type="PANTHER" id="PTHR11081">
    <property type="entry name" value="FLAP ENDONUCLEASE FAMILY MEMBER"/>
    <property type="match status" value="1"/>
</dbReference>
<dbReference type="GO" id="GO:0035312">
    <property type="term" value="F:5'-3' DNA exonuclease activity"/>
    <property type="evidence" value="ECO:0007669"/>
    <property type="project" value="InterPro"/>
</dbReference>
<keyword evidence="13" id="KW-0539">Nucleus</keyword>
<evidence type="ECO:0000256" key="4">
    <source>
        <dbReference type="ARBA" id="ARBA00022722"/>
    </source>
</evidence>
<evidence type="ECO:0000256" key="14">
    <source>
        <dbReference type="SAM" id="MobiDB-lite"/>
    </source>
</evidence>
<dbReference type="GO" id="GO:0017108">
    <property type="term" value="F:5'-flap endonuclease activity"/>
    <property type="evidence" value="ECO:0007669"/>
    <property type="project" value="TreeGrafter"/>
</dbReference>
<dbReference type="GO" id="GO:0003677">
    <property type="term" value="F:DNA binding"/>
    <property type="evidence" value="ECO:0007669"/>
    <property type="project" value="UniProtKB-KW"/>
</dbReference>
<dbReference type="Gene3D" id="3.40.50.1010">
    <property type="entry name" value="5'-nuclease"/>
    <property type="match status" value="1"/>
</dbReference>
<dbReference type="SUPFAM" id="SSF47807">
    <property type="entry name" value="5' to 3' exonuclease, C-terminal subdomain"/>
    <property type="match status" value="1"/>
</dbReference>
<evidence type="ECO:0000256" key="9">
    <source>
        <dbReference type="ARBA" id="ARBA00022842"/>
    </source>
</evidence>
<feature type="region of interest" description="Disordered" evidence="14">
    <location>
        <begin position="532"/>
        <end position="579"/>
    </location>
</feature>
<dbReference type="CDD" id="cd09908">
    <property type="entry name" value="H3TH_EXO1"/>
    <property type="match status" value="1"/>
</dbReference>
<feature type="compositionally biased region" description="Basic and acidic residues" evidence="14">
    <location>
        <begin position="638"/>
        <end position="651"/>
    </location>
</feature>
<feature type="compositionally biased region" description="Low complexity" evidence="14">
    <location>
        <begin position="420"/>
        <end position="430"/>
    </location>
</feature>
<dbReference type="PRINTS" id="PR00853">
    <property type="entry name" value="XPGRADSUPER"/>
</dbReference>
<evidence type="ECO:0000256" key="1">
    <source>
        <dbReference type="ARBA" id="ARBA00001946"/>
    </source>
</evidence>
<feature type="compositionally biased region" description="Polar residues" evidence="14">
    <location>
        <begin position="610"/>
        <end position="626"/>
    </location>
</feature>
<evidence type="ECO:0000313" key="18">
    <source>
        <dbReference type="Proteomes" id="UP000308549"/>
    </source>
</evidence>
<organism evidence="17 18">
    <name type="scientific">Salinomyces thailandicus</name>
    <dbReference type="NCBI Taxonomy" id="706561"/>
    <lineage>
        <taxon>Eukaryota</taxon>
        <taxon>Fungi</taxon>
        <taxon>Dikarya</taxon>
        <taxon>Ascomycota</taxon>
        <taxon>Pezizomycotina</taxon>
        <taxon>Dothideomycetes</taxon>
        <taxon>Dothideomycetidae</taxon>
        <taxon>Mycosphaerellales</taxon>
        <taxon>Teratosphaeriaceae</taxon>
        <taxon>Salinomyces</taxon>
    </lineage>
</organism>
<dbReference type="AlphaFoldDB" id="A0A4U0TZB6"/>
<feature type="domain" description="XPG-I" evidence="15">
    <location>
        <begin position="138"/>
        <end position="208"/>
    </location>
</feature>
<keyword evidence="5" id="KW-0479">Metal-binding</keyword>
<protein>
    <submittedName>
        <fullName evidence="17">Uncharacterized protein</fullName>
    </submittedName>
</protein>
<feature type="compositionally biased region" description="Low complexity" evidence="14">
    <location>
        <begin position="540"/>
        <end position="562"/>
    </location>
</feature>
<dbReference type="OrthoDB" id="26491at2759"/>
<evidence type="ECO:0000256" key="3">
    <source>
        <dbReference type="ARBA" id="ARBA00010563"/>
    </source>
</evidence>
<dbReference type="SMART" id="SM00485">
    <property type="entry name" value="XPGN"/>
    <property type="match status" value="1"/>
</dbReference>
<feature type="domain" description="XPG N-terminal" evidence="16">
    <location>
        <begin position="1"/>
        <end position="99"/>
    </location>
</feature>
<keyword evidence="8" id="KW-0269">Exonuclease</keyword>
<dbReference type="InterPro" id="IPR044752">
    <property type="entry name" value="PIN-like_EXO1"/>
</dbReference>
<dbReference type="Pfam" id="PF00867">
    <property type="entry name" value="XPG_I"/>
    <property type="match status" value="1"/>
</dbReference>
<evidence type="ECO:0000256" key="2">
    <source>
        <dbReference type="ARBA" id="ARBA00004123"/>
    </source>
</evidence>
<keyword evidence="11" id="KW-0238">DNA-binding</keyword>
<sequence length="725" mass="78994">MGIQGLLPLLKSIHKPTHLRNFAGQTLGVDAYGWLHRGTVACAIELAQGKPTRKHIEFALNRVRMLIHFGVKPYLVFDGDYLPSKAHTEKERAARRKESRKMGLELLRMGRVSQAHLELQKAVDVTPLMARELIEELKSMGVSYIVAPYEADSQMAYLEKQGVINGIISEDSDLLVFGAKCLLTKLDQHGECVMIRRADFTACREISLVGWTDKEFRMMAMLSGCDYLPGIDKMGLKTAYRLVRKHKTVDRVVRTVQFDGKRKVPSDYVESFTRAERTFLYQWVFCPTAKCLVNLNKLPAELDVAEMPFIGMPDDPEVAAGVAHGDLDPNTKQRLAAPSRQRLLQTRTRVVQTPDGKQGKSISEFFMPKRTPLAELDPNSFTPSPSQQRLLESQATSSWSASQVQTAHPPALRRIASMNAPSSAPQASRRAVSDQSPSVQQASPKRQRLCSDSLLAASMEGSVGLQTAASRFFGKQSTQASPLLRKSSRQKDNERFEVWSENTATEAAANVAVEEGAASSPKKRKKLAVLADTEPTDNPASQASASTSQSIISTTAASQASQVSRDGADTPATSSGSVFSAGLNASFADMKQKWAFNPTTPRSGVARSHTAPTISTKSHGINTALNRPQFHDAPVNAEEQHAAEHEAEKVEVSNSSPILAPTANAADESPEDEESPVPTKRNPTLDPLLSTKGSEDLLVPNSPASDADDGVQKPKLSLGRFAFAG</sequence>
<keyword evidence="4" id="KW-0540">Nuclease</keyword>
<dbReference type="GO" id="GO:0006281">
    <property type="term" value="P:DNA repair"/>
    <property type="evidence" value="ECO:0007669"/>
    <property type="project" value="UniProtKB-KW"/>
</dbReference>
<reference evidence="17 18" key="1">
    <citation type="submission" date="2017-03" db="EMBL/GenBank/DDBJ databases">
        <title>Genomes of endolithic fungi from Antarctica.</title>
        <authorList>
            <person name="Coleine C."/>
            <person name="Masonjones S."/>
            <person name="Stajich J.E."/>
        </authorList>
    </citation>
    <scope>NUCLEOTIDE SEQUENCE [LARGE SCALE GENOMIC DNA]</scope>
    <source>
        <strain evidence="17 18">CCFEE 6315</strain>
    </source>
</reference>
<dbReference type="FunFam" id="1.10.150.20:FF:000011">
    <property type="entry name" value="exonuclease 1"/>
    <property type="match status" value="1"/>
</dbReference>
<gene>
    <name evidence="17" type="ORF">B0A50_03986</name>
</gene>